<dbReference type="PROSITE" id="PS51257">
    <property type="entry name" value="PROKAR_LIPOPROTEIN"/>
    <property type="match status" value="1"/>
</dbReference>
<dbReference type="Gene3D" id="2.40.360.10">
    <property type="entry name" value="YmcC-like"/>
    <property type="match status" value="1"/>
</dbReference>
<evidence type="ECO:0000256" key="1">
    <source>
        <dbReference type="SAM" id="SignalP"/>
    </source>
</evidence>
<dbReference type="Proteomes" id="UP000203589">
    <property type="component" value="Chromosome"/>
</dbReference>
<dbReference type="OrthoDB" id="6237231at2"/>
<reference evidence="2 3" key="1">
    <citation type="submission" date="2017-07" db="EMBL/GenBank/DDBJ databases">
        <title>Genome Sequence of Antarctobacter heliothermus Strain SMS3 Isolated from a culture of the Diatom Skeletonema marinoi.</title>
        <authorList>
            <person name="Topel M."/>
            <person name="Pinder M.I.M."/>
            <person name="Johansson O.N."/>
            <person name="Kourtchenko O."/>
            <person name="Godhe A."/>
            <person name="Clarke A.K."/>
        </authorList>
    </citation>
    <scope>NUCLEOTIDE SEQUENCE [LARGE SCALE GENOMIC DNA]</scope>
    <source>
        <strain evidence="2 3">SMS3</strain>
    </source>
</reference>
<dbReference type="KEGG" id="aht:ANTHELSMS3_01045"/>
<dbReference type="InterPro" id="IPR021308">
    <property type="entry name" value="GfcB"/>
</dbReference>
<feature type="signal peptide" evidence="1">
    <location>
        <begin position="1"/>
        <end position="26"/>
    </location>
</feature>
<keyword evidence="2" id="KW-0449">Lipoprotein</keyword>
<dbReference type="InterPro" id="IPR023373">
    <property type="entry name" value="YmcC_sf"/>
</dbReference>
<dbReference type="SUPFAM" id="SSF159270">
    <property type="entry name" value="YmcC-like"/>
    <property type="match status" value="1"/>
</dbReference>
<dbReference type="RefSeq" id="WP_094033954.1">
    <property type="nucleotide sequence ID" value="NZ_CP022540.1"/>
</dbReference>
<feature type="chain" id="PRO_5013211255" evidence="1">
    <location>
        <begin position="27"/>
        <end position="226"/>
    </location>
</feature>
<protein>
    <submittedName>
        <fullName evidence="2">Group 4 capsule polysaccharide lipoprotein gfcB, YjbF</fullName>
    </submittedName>
</protein>
<proteinExistence type="predicted"/>
<evidence type="ECO:0000313" key="3">
    <source>
        <dbReference type="Proteomes" id="UP000203589"/>
    </source>
</evidence>
<organism evidence="2 3">
    <name type="scientific">Antarctobacter heliothermus</name>
    <dbReference type="NCBI Taxonomy" id="74033"/>
    <lineage>
        <taxon>Bacteria</taxon>
        <taxon>Pseudomonadati</taxon>
        <taxon>Pseudomonadota</taxon>
        <taxon>Alphaproteobacteria</taxon>
        <taxon>Rhodobacterales</taxon>
        <taxon>Roseobacteraceae</taxon>
        <taxon>Antarctobacter</taxon>
    </lineage>
</organism>
<keyword evidence="1" id="KW-0732">Signal</keyword>
<gene>
    <name evidence="2" type="ORF">ANTHELSMS3_01045</name>
</gene>
<keyword evidence="3" id="KW-1185">Reference proteome</keyword>
<name>A0A222E1C5_9RHOB</name>
<accession>A0A222E1C5</accession>
<dbReference type="EMBL" id="CP022540">
    <property type="protein sequence ID" value="ASP19761.1"/>
    <property type="molecule type" value="Genomic_DNA"/>
</dbReference>
<dbReference type="AlphaFoldDB" id="A0A222E1C5"/>
<dbReference type="Pfam" id="PF11102">
    <property type="entry name" value="YjbF"/>
    <property type="match status" value="1"/>
</dbReference>
<sequence length="226" mass="24406">MTLRNFTRIGLALTAALALVSCGTKNQDTSAFMRQLPKAIFAKKTQPKPLTTQQIAQALGATTSSVFLVEIESSKSQTLLQDIQRNGPFQTYGNAARQVIVLRGGLLVSTRGLAGDLMSSDEIQLLHRIQTRSEGRVSYDMRFLTPEDVTLVRRYSCYTTTGATVPVAAGLVQTSGQVVTAKCTAADGVSSDFTNTYVVGADGYVFSGRQWAGPDLGYLVTQVLRR</sequence>
<evidence type="ECO:0000313" key="2">
    <source>
        <dbReference type="EMBL" id="ASP19761.1"/>
    </source>
</evidence>